<dbReference type="SUPFAM" id="SSF50969">
    <property type="entry name" value="YVTN repeat-like/Quinoprotein amine dehydrogenase"/>
    <property type="match status" value="1"/>
</dbReference>
<dbReference type="InterPro" id="IPR013783">
    <property type="entry name" value="Ig-like_fold"/>
</dbReference>
<sequence length="446" mass="48534">MKKFYLALLFLGIFVGFLSSCSDDDDNWTPVPPTVTIESENGSFSTLPMESIVLKAKVDNPTETSLEWFVNGEKVATDSIYTFTAESIGNYNVSVIAYTTNSRNHASTSIEVHGKYKYGTFIVNESPMGSPGSLIFINPKGEVTDNAYYLENGGDLGKQSQDLFIKNNKMYILSQNGGDDGGFLTILNAETLKRERKFQEELNGQVSMPSHVAVLGDDDIYLRDNNGIKRFQPSSGTVILIEGTKGARKNTMAVADGKVFATVKNTVVVIEAGKDAISNTIEFDGNVSGVIKASDGNLWVSDASGKITKVDPKTYAKLGSSTVSEEAKSLLNPSYAAAPSITAKGDTLYMSALKSTIYRHIFSTGETKLMVDAKTMVDNVGIIYNTCAVHPITGEVYLNSIKGYGQDYKINNISVFNFSGDEPELSANYENHTAFPAGTFFTYNFE</sequence>
<keyword evidence="1" id="KW-0732">Signal</keyword>
<feature type="signal peptide" evidence="1">
    <location>
        <begin position="1"/>
        <end position="21"/>
    </location>
</feature>
<protein>
    <submittedName>
        <fullName evidence="3">DUF5074 domain-containing protein</fullName>
    </submittedName>
</protein>
<dbReference type="InterPro" id="IPR041696">
    <property type="entry name" value="PKD_3"/>
</dbReference>
<dbReference type="Pfam" id="PF16819">
    <property type="entry name" value="DUF5074"/>
    <property type="match status" value="1"/>
</dbReference>
<dbReference type="RefSeq" id="WP_186974587.1">
    <property type="nucleotide sequence ID" value="NZ_JACOOH010000001.1"/>
</dbReference>
<comment type="caution">
    <text evidence="3">The sequence shown here is derived from an EMBL/GenBank/DDBJ whole genome shotgun (WGS) entry which is preliminary data.</text>
</comment>
<evidence type="ECO:0000256" key="1">
    <source>
        <dbReference type="SAM" id="SignalP"/>
    </source>
</evidence>
<dbReference type="Pfam" id="PF16820">
    <property type="entry name" value="PKD_3"/>
    <property type="match status" value="1"/>
</dbReference>
<gene>
    <name evidence="3" type="ORF">H8S64_00715</name>
</gene>
<dbReference type="PROSITE" id="PS51257">
    <property type="entry name" value="PROKAR_LIPOPROTEIN"/>
    <property type="match status" value="1"/>
</dbReference>
<evidence type="ECO:0000313" key="3">
    <source>
        <dbReference type="EMBL" id="MBC5619612.1"/>
    </source>
</evidence>
<name>A0ABR7CVE8_9BACT</name>
<feature type="chain" id="PRO_5046657251" evidence="1">
    <location>
        <begin position="22"/>
        <end position="446"/>
    </location>
</feature>
<reference evidence="3 4" key="1">
    <citation type="submission" date="2020-08" db="EMBL/GenBank/DDBJ databases">
        <title>Genome public.</title>
        <authorList>
            <person name="Liu C."/>
            <person name="Sun Q."/>
        </authorList>
    </citation>
    <scope>NUCLEOTIDE SEQUENCE [LARGE SCALE GENOMIC DNA]</scope>
    <source>
        <strain evidence="3 4">NSJ-56</strain>
    </source>
</reference>
<keyword evidence="4" id="KW-1185">Reference proteome</keyword>
<organism evidence="3 4">
    <name type="scientific">Butyricimonas hominis</name>
    <dbReference type="NCBI Taxonomy" id="2763032"/>
    <lineage>
        <taxon>Bacteria</taxon>
        <taxon>Pseudomonadati</taxon>
        <taxon>Bacteroidota</taxon>
        <taxon>Bacteroidia</taxon>
        <taxon>Bacteroidales</taxon>
        <taxon>Odoribacteraceae</taxon>
        <taxon>Butyricimonas</taxon>
    </lineage>
</organism>
<dbReference type="InterPro" id="IPR015943">
    <property type="entry name" value="WD40/YVTN_repeat-like_dom_sf"/>
</dbReference>
<feature type="domain" description="Bacteroidetes PKD-like" evidence="2">
    <location>
        <begin position="32"/>
        <end position="97"/>
    </location>
</feature>
<dbReference type="Gene3D" id="2.60.40.10">
    <property type="entry name" value="Immunoglobulins"/>
    <property type="match status" value="1"/>
</dbReference>
<dbReference type="Proteomes" id="UP000646484">
    <property type="component" value="Unassembled WGS sequence"/>
</dbReference>
<dbReference type="InterPro" id="IPR031815">
    <property type="entry name" value="DUF5074"/>
</dbReference>
<dbReference type="Gene3D" id="2.130.10.10">
    <property type="entry name" value="YVTN repeat-like/Quinoprotein amine dehydrogenase"/>
    <property type="match status" value="1"/>
</dbReference>
<evidence type="ECO:0000313" key="4">
    <source>
        <dbReference type="Proteomes" id="UP000646484"/>
    </source>
</evidence>
<proteinExistence type="predicted"/>
<evidence type="ECO:0000259" key="2">
    <source>
        <dbReference type="Pfam" id="PF16820"/>
    </source>
</evidence>
<accession>A0ABR7CVE8</accession>
<dbReference type="InterPro" id="IPR011044">
    <property type="entry name" value="Quino_amine_DH_bsu"/>
</dbReference>
<dbReference type="EMBL" id="JACOOH010000001">
    <property type="protein sequence ID" value="MBC5619612.1"/>
    <property type="molecule type" value="Genomic_DNA"/>
</dbReference>